<name>A0A3S3TVG4_9FLAO</name>
<evidence type="ECO:0000256" key="1">
    <source>
        <dbReference type="SAM" id="SignalP"/>
    </source>
</evidence>
<gene>
    <name evidence="2" type="ORF">EPI11_14555</name>
</gene>
<reference evidence="2 3" key="1">
    <citation type="submission" date="2019-01" db="EMBL/GenBank/DDBJ databases">
        <title>Flavobacterium sp. nov.,isolated from freshwater.</title>
        <authorList>
            <person name="Zhang R."/>
            <person name="Du Z.-J."/>
        </authorList>
    </citation>
    <scope>NUCLEOTIDE SEQUENCE [LARGE SCALE GENOMIC DNA]</scope>
    <source>
        <strain evidence="2 3">1E403</strain>
    </source>
</reference>
<sequence>MRRSQILFLIISSFLLASCAVKTVNGFEQKEPVVKSYTVPYFSDTKTDYIYKAHISIYGKDFGGIFIAKKMNDTLYRTAFTTEFGNKLFDFEITDNSFKVNYILEELDRKIIVNTLKRDFMLLLKRNYEVEQEYVNTESTVYKCAAGKRSNYLFFDKATGRLSKLVNATKQKEKILISYTAESDILASKIVIDHKSINLKIELNYLQ</sequence>
<evidence type="ECO:0008006" key="4">
    <source>
        <dbReference type="Google" id="ProtNLM"/>
    </source>
</evidence>
<evidence type="ECO:0000313" key="3">
    <source>
        <dbReference type="Proteomes" id="UP000287527"/>
    </source>
</evidence>
<dbReference type="EMBL" id="SBII01000011">
    <property type="protein sequence ID" value="RWW93753.1"/>
    <property type="molecule type" value="Genomic_DNA"/>
</dbReference>
<dbReference type="OrthoDB" id="1043955at2"/>
<dbReference type="PROSITE" id="PS51257">
    <property type="entry name" value="PROKAR_LIPOPROTEIN"/>
    <property type="match status" value="1"/>
</dbReference>
<feature type="signal peptide" evidence="1">
    <location>
        <begin position="1"/>
        <end position="19"/>
    </location>
</feature>
<accession>A0A3S3TVG4</accession>
<protein>
    <recommendedName>
        <fullName evidence="4">DUF3108 domain-containing protein</fullName>
    </recommendedName>
</protein>
<feature type="chain" id="PRO_5018596199" description="DUF3108 domain-containing protein" evidence="1">
    <location>
        <begin position="20"/>
        <end position="207"/>
    </location>
</feature>
<dbReference type="AlphaFoldDB" id="A0A3S3TVG4"/>
<comment type="caution">
    <text evidence="2">The sequence shown here is derived from an EMBL/GenBank/DDBJ whole genome shotgun (WGS) entry which is preliminary data.</text>
</comment>
<evidence type="ECO:0000313" key="2">
    <source>
        <dbReference type="EMBL" id="RWW93753.1"/>
    </source>
</evidence>
<organism evidence="2 3">
    <name type="scientific">Flavobacterium cerinum</name>
    <dbReference type="NCBI Taxonomy" id="2502784"/>
    <lineage>
        <taxon>Bacteria</taxon>
        <taxon>Pseudomonadati</taxon>
        <taxon>Bacteroidota</taxon>
        <taxon>Flavobacteriia</taxon>
        <taxon>Flavobacteriales</taxon>
        <taxon>Flavobacteriaceae</taxon>
        <taxon>Flavobacterium</taxon>
    </lineage>
</organism>
<keyword evidence="1" id="KW-0732">Signal</keyword>
<dbReference type="RefSeq" id="WP_128390709.1">
    <property type="nucleotide sequence ID" value="NZ_SBII01000011.1"/>
</dbReference>
<keyword evidence="3" id="KW-1185">Reference proteome</keyword>
<proteinExistence type="predicted"/>
<dbReference type="Proteomes" id="UP000287527">
    <property type="component" value="Unassembled WGS sequence"/>
</dbReference>